<evidence type="ECO:0000313" key="4">
    <source>
        <dbReference type="Proteomes" id="UP000324351"/>
    </source>
</evidence>
<dbReference type="Proteomes" id="UP000324351">
    <property type="component" value="Unassembled WGS sequence"/>
</dbReference>
<proteinExistence type="inferred from homology"/>
<reference evidence="3 4" key="1">
    <citation type="submission" date="2019-09" db="EMBL/GenBank/DDBJ databases">
        <title>Nocardioides panacisoli sp. nov., isolated from the soil of a ginseng field.</title>
        <authorList>
            <person name="Cho C."/>
        </authorList>
    </citation>
    <scope>NUCLEOTIDE SEQUENCE [LARGE SCALE GENOMIC DNA]</scope>
    <source>
        <strain evidence="3 4">BN140041</strain>
    </source>
</reference>
<dbReference type="GO" id="GO:0004721">
    <property type="term" value="F:phosphoprotein phosphatase activity"/>
    <property type="evidence" value="ECO:0007669"/>
    <property type="project" value="InterPro"/>
</dbReference>
<dbReference type="PANTHER" id="PTHR31126">
    <property type="entry name" value="TYROSINE-PROTEIN PHOSPHATASE"/>
    <property type="match status" value="1"/>
</dbReference>
<protein>
    <recommendedName>
        <fullName evidence="5">Tyrosine-protein phosphatase</fullName>
    </recommendedName>
</protein>
<evidence type="ECO:0000313" key="3">
    <source>
        <dbReference type="EMBL" id="KAA1424055.1"/>
    </source>
</evidence>
<evidence type="ECO:0000256" key="1">
    <source>
        <dbReference type="ARBA" id="ARBA00009580"/>
    </source>
</evidence>
<dbReference type="InterPro" id="IPR029021">
    <property type="entry name" value="Prot-tyrosine_phosphatase-like"/>
</dbReference>
<name>A0A5B1LT49_9ACTN</name>
<feature type="region of interest" description="Disordered" evidence="2">
    <location>
        <begin position="1"/>
        <end position="121"/>
    </location>
</feature>
<reference evidence="3 4" key="2">
    <citation type="submission" date="2019-09" db="EMBL/GenBank/DDBJ databases">
        <authorList>
            <person name="Jin C."/>
        </authorList>
    </citation>
    <scope>NUCLEOTIDE SEQUENCE [LARGE SCALE GENOMIC DNA]</scope>
    <source>
        <strain evidence="3 4">BN140041</strain>
    </source>
</reference>
<evidence type="ECO:0008006" key="5">
    <source>
        <dbReference type="Google" id="ProtNLM"/>
    </source>
</evidence>
<dbReference type="SUPFAM" id="SSF52799">
    <property type="entry name" value="(Phosphotyrosine protein) phosphatases II"/>
    <property type="match status" value="1"/>
</dbReference>
<accession>A0A5B1LT49</accession>
<feature type="compositionally biased region" description="Basic residues" evidence="2">
    <location>
        <begin position="14"/>
        <end position="31"/>
    </location>
</feature>
<dbReference type="Pfam" id="PF13350">
    <property type="entry name" value="Y_phosphatase3"/>
    <property type="match status" value="1"/>
</dbReference>
<evidence type="ECO:0000256" key="2">
    <source>
        <dbReference type="SAM" id="MobiDB-lite"/>
    </source>
</evidence>
<organism evidence="3 4">
    <name type="scientific">Nocardioides antri</name>
    <dbReference type="NCBI Taxonomy" id="2607659"/>
    <lineage>
        <taxon>Bacteria</taxon>
        <taxon>Bacillati</taxon>
        <taxon>Actinomycetota</taxon>
        <taxon>Actinomycetes</taxon>
        <taxon>Propionibacteriales</taxon>
        <taxon>Nocardioidaceae</taxon>
        <taxon>Nocardioides</taxon>
    </lineage>
</organism>
<dbReference type="InterPro" id="IPR026893">
    <property type="entry name" value="Tyr/Ser_Pase_IphP-type"/>
</dbReference>
<dbReference type="Gene3D" id="3.90.190.10">
    <property type="entry name" value="Protein tyrosine phosphatase superfamily"/>
    <property type="match status" value="1"/>
</dbReference>
<gene>
    <name evidence="3" type="ORF">F0U47_20000</name>
</gene>
<dbReference type="InterPro" id="IPR016130">
    <property type="entry name" value="Tyr_Pase_AS"/>
</dbReference>
<dbReference type="PANTHER" id="PTHR31126:SF1">
    <property type="entry name" value="TYROSINE SPECIFIC PROTEIN PHOSPHATASES DOMAIN-CONTAINING PROTEIN"/>
    <property type="match status" value="1"/>
</dbReference>
<dbReference type="EMBL" id="VUJW01000016">
    <property type="protein sequence ID" value="KAA1424055.1"/>
    <property type="molecule type" value="Genomic_DNA"/>
</dbReference>
<sequence>MGGRRVHAADRYRAGAHRRRRRSLRPALRRRLPSDRGRVAVRGPRRGADRGHGPRTRRQGLPALAAGPVGGHRSRGPDARPGRRDRAPGGGRERRDLGRDHGRAGRRLPAADDGPDRRVRPRRLIPAAHLPFRVGPYARRVSSSDEILRLSSADNFRDVAGPGYATVDGAQVRRGVYYRSNELRLTEADHGALAGLGLRAVLDLRSKPEIERHPDVEIPGATWHNFDVSGIPMAAVVELRDRQSAVELMDAVYRGFVEDDHARAEFGDLFRQLATGGPQLFHCTAGKDRTGWAAALLLHVAGVDDPTIESDYLLTNAVTGDSRARVEEEIATTLGPSFVDVFEPTLVAAVEYLRTAYTAVAERYGDRAGYLRDGLGLDDATLAALRELLREDQWGR</sequence>
<feature type="compositionally biased region" description="Basic and acidic residues" evidence="2">
    <location>
        <begin position="75"/>
        <end position="103"/>
    </location>
</feature>
<dbReference type="AlphaFoldDB" id="A0A5B1LT49"/>
<comment type="caution">
    <text evidence="3">The sequence shown here is derived from an EMBL/GenBank/DDBJ whole genome shotgun (WGS) entry which is preliminary data.</text>
</comment>
<dbReference type="PROSITE" id="PS00383">
    <property type="entry name" value="TYR_PHOSPHATASE_1"/>
    <property type="match status" value="1"/>
</dbReference>
<keyword evidence="4" id="KW-1185">Reference proteome</keyword>
<comment type="similarity">
    <text evidence="1">Belongs to the protein-tyrosine phosphatase family.</text>
</comment>